<sequence>MSNTKKCPGLESFQRMNYLYQASNALITENFPAYKASNHYTNLMINVSKKSVQRIDIEVKRTICKGCRSLLLPGITSKVRIKKKKVIHHCVVCTTRKVFMTKNRNYTPWTLKSESLAEILEYNSTKMKSDVKESN</sequence>
<evidence type="ECO:0000256" key="2">
    <source>
        <dbReference type="ARBA" id="ARBA00022723"/>
    </source>
</evidence>
<comment type="similarity">
    <text evidence="4">Belongs to the eukaryotic/archaeal RNase P protein component 4 family.</text>
</comment>
<name>A0A834MCU9_RHYFE</name>
<comment type="caution">
    <text evidence="5">The sequence shown here is derived from an EMBL/GenBank/DDBJ whole genome shotgun (WGS) entry which is preliminary data.</text>
</comment>
<reference evidence="5" key="1">
    <citation type="submission" date="2020-08" db="EMBL/GenBank/DDBJ databases">
        <title>Genome sequencing and assembly of the red palm weevil Rhynchophorus ferrugineus.</title>
        <authorList>
            <person name="Dias G.B."/>
            <person name="Bergman C.M."/>
            <person name="Manee M."/>
        </authorList>
    </citation>
    <scope>NUCLEOTIDE SEQUENCE</scope>
    <source>
        <strain evidence="5">AA-2017</strain>
        <tissue evidence="5">Whole larva</tissue>
    </source>
</reference>
<organism evidence="5 6">
    <name type="scientific">Rhynchophorus ferrugineus</name>
    <name type="common">Red palm weevil</name>
    <name type="synonym">Curculio ferrugineus</name>
    <dbReference type="NCBI Taxonomy" id="354439"/>
    <lineage>
        <taxon>Eukaryota</taxon>
        <taxon>Metazoa</taxon>
        <taxon>Ecdysozoa</taxon>
        <taxon>Arthropoda</taxon>
        <taxon>Hexapoda</taxon>
        <taxon>Insecta</taxon>
        <taxon>Pterygota</taxon>
        <taxon>Neoptera</taxon>
        <taxon>Endopterygota</taxon>
        <taxon>Coleoptera</taxon>
        <taxon>Polyphaga</taxon>
        <taxon>Cucujiformia</taxon>
        <taxon>Curculionidae</taxon>
        <taxon>Dryophthorinae</taxon>
        <taxon>Rhynchophorus</taxon>
    </lineage>
</organism>
<dbReference type="Gene3D" id="6.20.50.20">
    <property type="match status" value="1"/>
</dbReference>
<evidence type="ECO:0000313" key="5">
    <source>
        <dbReference type="EMBL" id="KAF7279058.1"/>
    </source>
</evidence>
<dbReference type="PANTHER" id="PTHR14742">
    <property type="entry name" value="RIBONUCLEASE P SUBUNIT P21"/>
    <property type="match status" value="1"/>
</dbReference>
<evidence type="ECO:0000256" key="3">
    <source>
        <dbReference type="ARBA" id="ARBA00022833"/>
    </source>
</evidence>
<gene>
    <name evidence="5" type="ORF">GWI33_007692</name>
</gene>
<dbReference type="Pfam" id="PF04032">
    <property type="entry name" value="Rpr2"/>
    <property type="match status" value="1"/>
</dbReference>
<dbReference type="PANTHER" id="PTHR14742:SF0">
    <property type="entry name" value="RIBONUCLEASE P PROTEIN SUBUNIT P21"/>
    <property type="match status" value="1"/>
</dbReference>
<keyword evidence="2" id="KW-0479">Metal-binding</keyword>
<proteinExistence type="inferred from homology"/>
<evidence type="ECO:0000256" key="4">
    <source>
        <dbReference type="ARBA" id="ARBA00038402"/>
    </source>
</evidence>
<keyword evidence="6" id="KW-1185">Reference proteome</keyword>
<dbReference type="GO" id="GO:0005655">
    <property type="term" value="C:nucleolar ribonuclease P complex"/>
    <property type="evidence" value="ECO:0007669"/>
    <property type="project" value="TreeGrafter"/>
</dbReference>
<evidence type="ECO:0000313" key="6">
    <source>
        <dbReference type="Proteomes" id="UP000625711"/>
    </source>
</evidence>
<protein>
    <submittedName>
        <fullName evidence="5">Uncharacterized protein</fullName>
    </submittedName>
</protein>
<dbReference type="Proteomes" id="UP000625711">
    <property type="component" value="Unassembled WGS sequence"/>
</dbReference>
<dbReference type="InterPro" id="IPR007175">
    <property type="entry name" value="Rpr2/Snm1/Rpp21"/>
</dbReference>
<dbReference type="EMBL" id="JAACXV010000377">
    <property type="protein sequence ID" value="KAF7279058.1"/>
    <property type="molecule type" value="Genomic_DNA"/>
</dbReference>
<keyword evidence="3" id="KW-0862">Zinc</keyword>
<dbReference type="OrthoDB" id="128536at2759"/>
<accession>A0A834MCU9</accession>
<dbReference type="GO" id="GO:0008033">
    <property type="term" value="P:tRNA processing"/>
    <property type="evidence" value="ECO:0007669"/>
    <property type="project" value="UniProtKB-KW"/>
</dbReference>
<dbReference type="AlphaFoldDB" id="A0A834MCU9"/>
<evidence type="ECO:0000256" key="1">
    <source>
        <dbReference type="ARBA" id="ARBA00022694"/>
    </source>
</evidence>
<keyword evidence="1" id="KW-0819">tRNA processing</keyword>
<dbReference type="GO" id="GO:0046872">
    <property type="term" value="F:metal ion binding"/>
    <property type="evidence" value="ECO:0007669"/>
    <property type="project" value="UniProtKB-KW"/>
</dbReference>